<sequence length="50" mass="6351">MLYIYNLIYIIYCLLNTTLRFKYIFYFLFFYTLNIKEINKIKIKMYIKTS</sequence>
<proteinExistence type="predicted"/>
<name>J3NY64_GAET3</name>
<protein>
    <submittedName>
        <fullName evidence="2 3">Uncharacterized protein</fullName>
    </submittedName>
</protein>
<evidence type="ECO:0000313" key="2">
    <source>
        <dbReference type="EMBL" id="EJT76297.1"/>
    </source>
</evidence>
<dbReference type="AlphaFoldDB" id="J3NY64"/>
<organism evidence="2">
    <name type="scientific">Gaeumannomyces tritici (strain R3-111a-1)</name>
    <name type="common">Wheat and barley take-all root rot fungus</name>
    <name type="synonym">Gaeumannomyces graminis var. tritici</name>
    <dbReference type="NCBI Taxonomy" id="644352"/>
    <lineage>
        <taxon>Eukaryota</taxon>
        <taxon>Fungi</taxon>
        <taxon>Dikarya</taxon>
        <taxon>Ascomycota</taxon>
        <taxon>Pezizomycotina</taxon>
        <taxon>Sordariomycetes</taxon>
        <taxon>Sordariomycetidae</taxon>
        <taxon>Magnaporthales</taxon>
        <taxon>Magnaporthaceae</taxon>
        <taxon>Gaeumannomyces</taxon>
    </lineage>
</organism>
<dbReference type="HOGENOM" id="CLU_3125164_0_0_1"/>
<dbReference type="VEuPathDB" id="FungiDB:GGTG_06217"/>
<feature type="transmembrane region" description="Helical" evidence="1">
    <location>
        <begin position="6"/>
        <end position="33"/>
    </location>
</feature>
<reference evidence="3" key="5">
    <citation type="submission" date="2018-04" db="UniProtKB">
        <authorList>
            <consortium name="EnsemblFungi"/>
        </authorList>
    </citation>
    <scope>IDENTIFICATION</scope>
    <source>
        <strain evidence="3">R3-111a-1</strain>
    </source>
</reference>
<dbReference type="GeneID" id="20346675"/>
<keyword evidence="4" id="KW-1185">Reference proteome</keyword>
<reference evidence="2" key="3">
    <citation type="submission" date="2010-09" db="EMBL/GenBank/DDBJ databases">
        <title>Annotation of Gaeumannomyces graminis var. tritici R3-111a-1.</title>
        <authorList>
            <consortium name="The Broad Institute Genome Sequencing Platform"/>
            <person name="Ma L.-J."/>
            <person name="Dead R."/>
            <person name="Young S.K."/>
            <person name="Zeng Q."/>
            <person name="Gargeya S."/>
            <person name="Fitzgerald M."/>
            <person name="Haas B."/>
            <person name="Abouelleil A."/>
            <person name="Alvarado L."/>
            <person name="Arachchi H.M."/>
            <person name="Berlin A."/>
            <person name="Brown A."/>
            <person name="Chapman S.B."/>
            <person name="Chen Z."/>
            <person name="Dunbar C."/>
            <person name="Freedman E."/>
            <person name="Gearin G."/>
            <person name="Gellesch M."/>
            <person name="Goldberg J."/>
            <person name="Griggs A."/>
            <person name="Gujja S."/>
            <person name="Heiman D."/>
            <person name="Howarth C."/>
            <person name="Larson L."/>
            <person name="Lui A."/>
            <person name="MacDonald P.J.P."/>
            <person name="Mehta T."/>
            <person name="Montmayeur A."/>
            <person name="Murphy C."/>
            <person name="Neiman D."/>
            <person name="Pearson M."/>
            <person name="Priest M."/>
            <person name="Roberts A."/>
            <person name="Saif S."/>
            <person name="Shea T."/>
            <person name="Shenoy N."/>
            <person name="Sisk P."/>
            <person name="Stolte C."/>
            <person name="Sykes S."/>
            <person name="Yandava C."/>
            <person name="Wortman J."/>
            <person name="Nusbaum C."/>
            <person name="Birren B."/>
        </authorList>
    </citation>
    <scope>NUCLEOTIDE SEQUENCE</scope>
    <source>
        <strain evidence="2">R3-111a-1</strain>
    </source>
</reference>
<evidence type="ECO:0000313" key="4">
    <source>
        <dbReference type="Proteomes" id="UP000006039"/>
    </source>
</evidence>
<evidence type="ECO:0000256" key="1">
    <source>
        <dbReference type="SAM" id="Phobius"/>
    </source>
</evidence>
<dbReference type="RefSeq" id="XP_009222297.1">
    <property type="nucleotide sequence ID" value="XM_009224033.1"/>
</dbReference>
<dbReference type="Proteomes" id="UP000006039">
    <property type="component" value="Unassembled WGS sequence"/>
</dbReference>
<keyword evidence="1" id="KW-0812">Transmembrane</keyword>
<keyword evidence="1" id="KW-1133">Transmembrane helix</keyword>
<accession>J3NY64</accession>
<reference evidence="3" key="4">
    <citation type="journal article" date="2015" name="G3 (Bethesda)">
        <title>Genome sequences of three phytopathogenic species of the Magnaporthaceae family of fungi.</title>
        <authorList>
            <person name="Okagaki L.H."/>
            <person name="Nunes C.C."/>
            <person name="Sailsbery J."/>
            <person name="Clay B."/>
            <person name="Brown D."/>
            <person name="John T."/>
            <person name="Oh Y."/>
            <person name="Young N."/>
            <person name="Fitzgerald M."/>
            <person name="Haas B.J."/>
            <person name="Zeng Q."/>
            <person name="Young S."/>
            <person name="Adiconis X."/>
            <person name="Fan L."/>
            <person name="Levin J.Z."/>
            <person name="Mitchell T.K."/>
            <person name="Okubara P.A."/>
            <person name="Farman M.L."/>
            <person name="Kohn L.M."/>
            <person name="Birren B."/>
            <person name="Ma L.-J."/>
            <person name="Dean R.A."/>
        </authorList>
    </citation>
    <scope>NUCLEOTIDE SEQUENCE</scope>
    <source>
        <strain evidence="3">R3-111a-1</strain>
    </source>
</reference>
<dbReference type="EMBL" id="GL385397">
    <property type="protein sequence ID" value="EJT76297.1"/>
    <property type="molecule type" value="Genomic_DNA"/>
</dbReference>
<gene>
    <name evidence="3" type="primary">20346675</name>
    <name evidence="2" type="ORF">GGTG_06217</name>
</gene>
<reference evidence="2" key="2">
    <citation type="submission" date="2010-07" db="EMBL/GenBank/DDBJ databases">
        <authorList>
            <consortium name="The Broad Institute Genome Sequencing Platform"/>
            <consortium name="Broad Institute Genome Sequencing Center for Infectious Disease"/>
            <person name="Ma L.-J."/>
            <person name="Dead R."/>
            <person name="Young S."/>
            <person name="Zeng Q."/>
            <person name="Koehrsen M."/>
            <person name="Alvarado L."/>
            <person name="Berlin A."/>
            <person name="Chapman S.B."/>
            <person name="Chen Z."/>
            <person name="Freedman E."/>
            <person name="Gellesch M."/>
            <person name="Goldberg J."/>
            <person name="Griggs A."/>
            <person name="Gujja S."/>
            <person name="Heilman E.R."/>
            <person name="Heiman D."/>
            <person name="Hepburn T."/>
            <person name="Howarth C."/>
            <person name="Jen D."/>
            <person name="Larson L."/>
            <person name="Mehta T."/>
            <person name="Neiman D."/>
            <person name="Pearson M."/>
            <person name="Roberts A."/>
            <person name="Saif S."/>
            <person name="Shea T."/>
            <person name="Shenoy N."/>
            <person name="Sisk P."/>
            <person name="Stolte C."/>
            <person name="Sykes S."/>
            <person name="Walk T."/>
            <person name="White J."/>
            <person name="Yandava C."/>
            <person name="Haas B."/>
            <person name="Nusbaum C."/>
            <person name="Birren B."/>
        </authorList>
    </citation>
    <scope>NUCLEOTIDE SEQUENCE</scope>
    <source>
        <strain evidence="2">R3-111a-1</strain>
    </source>
</reference>
<dbReference type="EnsemblFungi" id="EJT76297">
    <property type="protein sequence ID" value="EJT76297"/>
    <property type="gene ID" value="GGTG_06217"/>
</dbReference>
<evidence type="ECO:0000313" key="3">
    <source>
        <dbReference type="EnsemblFungi" id="EJT76297"/>
    </source>
</evidence>
<keyword evidence="1" id="KW-0472">Membrane</keyword>
<reference evidence="4" key="1">
    <citation type="submission" date="2010-07" db="EMBL/GenBank/DDBJ databases">
        <title>The genome sequence of Gaeumannomyces graminis var. tritici strain R3-111a-1.</title>
        <authorList>
            <consortium name="The Broad Institute Genome Sequencing Platform"/>
            <person name="Ma L.-J."/>
            <person name="Dead R."/>
            <person name="Young S."/>
            <person name="Zeng Q."/>
            <person name="Koehrsen M."/>
            <person name="Alvarado L."/>
            <person name="Berlin A."/>
            <person name="Chapman S.B."/>
            <person name="Chen Z."/>
            <person name="Freedman E."/>
            <person name="Gellesch M."/>
            <person name="Goldberg J."/>
            <person name="Griggs A."/>
            <person name="Gujja S."/>
            <person name="Heilman E.R."/>
            <person name="Heiman D."/>
            <person name="Hepburn T."/>
            <person name="Howarth C."/>
            <person name="Jen D."/>
            <person name="Larson L."/>
            <person name="Mehta T."/>
            <person name="Neiman D."/>
            <person name="Pearson M."/>
            <person name="Roberts A."/>
            <person name="Saif S."/>
            <person name="Shea T."/>
            <person name="Shenoy N."/>
            <person name="Sisk P."/>
            <person name="Stolte C."/>
            <person name="Sykes S."/>
            <person name="Walk T."/>
            <person name="White J."/>
            <person name="Yandava C."/>
            <person name="Haas B."/>
            <person name="Nusbaum C."/>
            <person name="Birren B."/>
        </authorList>
    </citation>
    <scope>NUCLEOTIDE SEQUENCE [LARGE SCALE GENOMIC DNA]</scope>
    <source>
        <strain evidence="4">R3-111a-1</strain>
    </source>
</reference>